<protein>
    <recommendedName>
        <fullName evidence="2">D-aminoacyl-tRNA deacylase</fullName>
        <shortName evidence="2">DTD</shortName>
        <ecNumber evidence="2">3.1.1.96</ecNumber>
    </recommendedName>
    <alternativeName>
        <fullName evidence="2">Gly-tRNA(Ala) deacylase</fullName>
        <ecNumber evidence="2">3.1.1.-</ecNumber>
    </alternativeName>
</protein>
<dbReference type="NCBIfam" id="TIGR00256">
    <property type="entry name" value="D-aminoacyl-tRNA deacylase"/>
    <property type="match status" value="1"/>
</dbReference>
<reference evidence="4" key="1">
    <citation type="submission" date="2016-01" db="EMBL/GenBank/DDBJ databases">
        <authorList>
            <person name="Mitreva M."/>
            <person name="Pepin K.H."/>
            <person name="Mihindukulasuriya K.A."/>
            <person name="Fulton R."/>
            <person name="Fronick C."/>
            <person name="O'Laughlin M."/>
            <person name="Miner T."/>
            <person name="Herter B."/>
            <person name="Rosa B.A."/>
            <person name="Cordes M."/>
            <person name="Tomlinson C."/>
            <person name="Wollam A."/>
            <person name="Palsikar V.B."/>
            <person name="Mardis E.R."/>
            <person name="Wilson R.K."/>
        </authorList>
    </citation>
    <scope>NUCLEOTIDE SEQUENCE [LARGE SCALE GENOMIC DNA]</scope>
    <source>
        <strain evidence="4">DNF00729</strain>
    </source>
</reference>
<dbReference type="Pfam" id="PF02580">
    <property type="entry name" value="Tyr_Deacylase"/>
    <property type="match status" value="1"/>
</dbReference>
<proteinExistence type="inferred from homology"/>
<dbReference type="GO" id="GO:0043908">
    <property type="term" value="F:Ser(Gly)-tRNA(Ala) hydrolase activity"/>
    <property type="evidence" value="ECO:0007669"/>
    <property type="project" value="UniProtKB-UniRule"/>
</dbReference>
<comment type="subcellular location">
    <subcellularLocation>
        <location evidence="2">Cytoplasm</location>
    </subcellularLocation>
</comment>
<dbReference type="EMBL" id="LSDG01000045">
    <property type="protein sequence ID" value="KXB65030.1"/>
    <property type="molecule type" value="Genomic_DNA"/>
</dbReference>
<dbReference type="Gene3D" id="3.50.80.10">
    <property type="entry name" value="D-tyrosyl-tRNA(Tyr) deacylase"/>
    <property type="match status" value="1"/>
</dbReference>
<dbReference type="SUPFAM" id="SSF69500">
    <property type="entry name" value="DTD-like"/>
    <property type="match status" value="1"/>
</dbReference>
<dbReference type="HAMAP" id="MF_00518">
    <property type="entry name" value="Deacylase_Dtd"/>
    <property type="match status" value="1"/>
</dbReference>
<evidence type="ECO:0000256" key="2">
    <source>
        <dbReference type="HAMAP-Rule" id="MF_00518"/>
    </source>
</evidence>
<dbReference type="OrthoDB" id="9801395at2"/>
<gene>
    <name evidence="2" type="primary">dtd</name>
    <name evidence="3" type="ORF">HMPREF1863_01538</name>
</gene>
<evidence type="ECO:0000313" key="4">
    <source>
        <dbReference type="Proteomes" id="UP000070442"/>
    </source>
</evidence>
<comment type="subunit">
    <text evidence="2">Homodimer.</text>
</comment>
<accession>A0A134ABW4</accession>
<dbReference type="Proteomes" id="UP000070442">
    <property type="component" value="Unassembled WGS sequence"/>
</dbReference>
<dbReference type="PANTHER" id="PTHR10472:SF5">
    <property type="entry name" value="D-AMINOACYL-TRNA DEACYLASE 1"/>
    <property type="match status" value="1"/>
</dbReference>
<dbReference type="GO" id="GO:0000049">
    <property type="term" value="F:tRNA binding"/>
    <property type="evidence" value="ECO:0007669"/>
    <property type="project" value="UniProtKB-UniRule"/>
</dbReference>
<keyword evidence="4" id="KW-1185">Reference proteome</keyword>
<keyword evidence="2" id="KW-0694">RNA-binding</keyword>
<dbReference type="EC" id="3.1.1.-" evidence="2"/>
<sequence length="149" mass="16359">MRAVVQRVKRAAVTVDGEFISSIERGMMVLVGVSTEDTKKDMEYIGNKIVGLRIFEDEEGVMNVNAADSGSEIMIVSQFTLYGDGRKGNRPSYIRAAKGDVSEPMYEDLIRYVESKGFSVARGKFGADMSIDMVADGPVTILLDSERGF</sequence>
<dbReference type="EC" id="3.1.1.96" evidence="2"/>
<keyword evidence="2" id="KW-0378">Hydrolase</keyword>
<evidence type="ECO:0000313" key="3">
    <source>
        <dbReference type="EMBL" id="KXB65030.1"/>
    </source>
</evidence>
<dbReference type="GO" id="GO:0005737">
    <property type="term" value="C:cytoplasm"/>
    <property type="evidence" value="ECO:0007669"/>
    <property type="project" value="UniProtKB-SubCell"/>
</dbReference>
<dbReference type="GO" id="GO:0019478">
    <property type="term" value="P:D-amino acid catabolic process"/>
    <property type="evidence" value="ECO:0007669"/>
    <property type="project" value="UniProtKB-UniRule"/>
</dbReference>
<keyword evidence="2" id="KW-0820">tRNA-binding</keyword>
<comment type="caution">
    <text evidence="3">The sequence shown here is derived from an EMBL/GenBank/DDBJ whole genome shotgun (WGS) entry which is preliminary data.</text>
</comment>
<dbReference type="GO" id="GO:0106026">
    <property type="term" value="F:Gly-tRNA(Ala) deacylase activity"/>
    <property type="evidence" value="ECO:0007669"/>
    <property type="project" value="UniProtKB-UniRule"/>
</dbReference>
<organism evidence="3 4">
    <name type="scientific">Aedoeadaptatus coxii</name>
    <dbReference type="NCBI Taxonomy" id="755172"/>
    <lineage>
        <taxon>Bacteria</taxon>
        <taxon>Bacillati</taxon>
        <taxon>Bacillota</taxon>
        <taxon>Tissierellia</taxon>
        <taxon>Tissierellales</taxon>
        <taxon>Peptoniphilaceae</taxon>
        <taxon>Aedoeadaptatus</taxon>
    </lineage>
</organism>
<comment type="similarity">
    <text evidence="1 2">Belongs to the DTD family.</text>
</comment>
<dbReference type="GO" id="GO:0051500">
    <property type="term" value="F:D-tyrosyl-tRNA(Tyr) deacylase activity"/>
    <property type="evidence" value="ECO:0007669"/>
    <property type="project" value="TreeGrafter"/>
</dbReference>
<comment type="catalytic activity">
    <reaction evidence="2">
        <text>glycyl-tRNA(Ala) + H2O = tRNA(Ala) + glycine + H(+)</text>
        <dbReference type="Rhea" id="RHEA:53744"/>
        <dbReference type="Rhea" id="RHEA-COMP:9657"/>
        <dbReference type="Rhea" id="RHEA-COMP:13640"/>
        <dbReference type="ChEBI" id="CHEBI:15377"/>
        <dbReference type="ChEBI" id="CHEBI:15378"/>
        <dbReference type="ChEBI" id="CHEBI:57305"/>
        <dbReference type="ChEBI" id="CHEBI:78442"/>
        <dbReference type="ChEBI" id="CHEBI:78522"/>
    </reaction>
</comment>
<keyword evidence="2" id="KW-0963">Cytoplasm</keyword>
<comment type="function">
    <text evidence="2">An aminoacyl-tRNA editing enzyme that deacylates mischarged D-aminoacyl-tRNAs. Also deacylates mischarged glycyl-tRNA(Ala), protecting cells against glycine mischarging by AlaRS. Acts via tRNA-based rather than protein-based catalysis; rejects L-amino acids rather than detecting D-amino acids in the active site. By recycling D-aminoacyl-tRNA to D-amino acids and free tRNA molecules, this enzyme counteracts the toxicity associated with the formation of D-aminoacyl-tRNA entities in vivo and helps enforce protein L-homochirality.</text>
</comment>
<dbReference type="RefSeq" id="WP_068369159.1">
    <property type="nucleotide sequence ID" value="NZ_CALTYF010000013.1"/>
</dbReference>
<dbReference type="FunFam" id="3.50.80.10:FF:000001">
    <property type="entry name" value="D-aminoacyl-tRNA deacylase"/>
    <property type="match status" value="1"/>
</dbReference>
<dbReference type="PANTHER" id="PTHR10472">
    <property type="entry name" value="D-TYROSYL-TRNA TYR DEACYLASE"/>
    <property type="match status" value="1"/>
</dbReference>
<dbReference type="PATRIC" id="fig|755172.3.peg.1498"/>
<dbReference type="InterPro" id="IPR003732">
    <property type="entry name" value="Daa-tRNA_deacyls_DTD"/>
</dbReference>
<dbReference type="InterPro" id="IPR023509">
    <property type="entry name" value="DTD-like_sf"/>
</dbReference>
<dbReference type="STRING" id="755172.HMPREF1863_01538"/>
<comment type="catalytic activity">
    <reaction evidence="2">
        <text>a D-aminoacyl-tRNA + H2O = a tRNA + a D-alpha-amino acid + H(+)</text>
        <dbReference type="Rhea" id="RHEA:13953"/>
        <dbReference type="Rhea" id="RHEA-COMP:10123"/>
        <dbReference type="Rhea" id="RHEA-COMP:10124"/>
        <dbReference type="ChEBI" id="CHEBI:15377"/>
        <dbReference type="ChEBI" id="CHEBI:15378"/>
        <dbReference type="ChEBI" id="CHEBI:59871"/>
        <dbReference type="ChEBI" id="CHEBI:78442"/>
        <dbReference type="ChEBI" id="CHEBI:79333"/>
        <dbReference type="EC" id="3.1.1.96"/>
    </reaction>
</comment>
<evidence type="ECO:0000256" key="1">
    <source>
        <dbReference type="ARBA" id="ARBA00009673"/>
    </source>
</evidence>
<dbReference type="AlphaFoldDB" id="A0A134ABW4"/>
<feature type="short sequence motif" description="Gly-cisPro motif, important for rejection of L-amino acids" evidence="2">
    <location>
        <begin position="137"/>
        <end position="138"/>
    </location>
</feature>
<name>A0A134ABW4_9FIRM</name>
<comment type="domain">
    <text evidence="2">A Gly-cisPro motif from one monomer fits into the active site of the other monomer to allow specific chiral rejection of L-amino acids.</text>
</comment>